<dbReference type="HOGENOM" id="CLU_2320215_0_0_1"/>
<dbReference type="OrthoDB" id="4202165at2759"/>
<sequence>MLSATDHQVLRTLEGFEASNITIVEWETPLLRRLGYPLAPTSDLIFLVPDHQPQEANNIATVSGLKLAKNDDFPVAYLSEFANQGYRYVYGNPMSRVILVPLSWTGIEEDDLSIIETT</sequence>
<evidence type="ECO:0000313" key="1">
    <source>
        <dbReference type="EMBL" id="EFQ36246.1"/>
    </source>
</evidence>
<gene>
    <name evidence="1" type="ORF">GLRG_11391</name>
</gene>
<dbReference type="Proteomes" id="UP000008782">
    <property type="component" value="Unassembled WGS sequence"/>
</dbReference>
<evidence type="ECO:0000313" key="2">
    <source>
        <dbReference type="Proteomes" id="UP000008782"/>
    </source>
</evidence>
<keyword evidence="2" id="KW-1185">Reference proteome</keyword>
<protein>
    <submittedName>
        <fullName evidence="1">Uncharacterized protein</fullName>
    </submittedName>
</protein>
<dbReference type="GeneID" id="24416755"/>
<proteinExistence type="predicted"/>
<dbReference type="VEuPathDB" id="FungiDB:GLRG_11391"/>
<dbReference type="EMBL" id="GG697416">
    <property type="protein sequence ID" value="EFQ36246.1"/>
    <property type="molecule type" value="Genomic_DNA"/>
</dbReference>
<dbReference type="AlphaFoldDB" id="E3QZF8"/>
<name>E3QZF8_COLGM</name>
<organism evidence="2">
    <name type="scientific">Colletotrichum graminicola (strain M1.001 / M2 / FGSC 10212)</name>
    <name type="common">Maize anthracnose fungus</name>
    <name type="synonym">Glomerella graminicola</name>
    <dbReference type="NCBI Taxonomy" id="645133"/>
    <lineage>
        <taxon>Eukaryota</taxon>
        <taxon>Fungi</taxon>
        <taxon>Dikarya</taxon>
        <taxon>Ascomycota</taxon>
        <taxon>Pezizomycotina</taxon>
        <taxon>Sordariomycetes</taxon>
        <taxon>Hypocreomycetidae</taxon>
        <taxon>Glomerellales</taxon>
        <taxon>Glomerellaceae</taxon>
        <taxon>Colletotrichum</taxon>
        <taxon>Colletotrichum graminicola species complex</taxon>
    </lineage>
</organism>
<dbReference type="eggNOG" id="ENOG502RUI5">
    <property type="taxonomic scope" value="Eukaryota"/>
</dbReference>
<dbReference type="RefSeq" id="XP_008100266.1">
    <property type="nucleotide sequence ID" value="XM_008102075.1"/>
</dbReference>
<accession>E3QZF8</accession>
<reference evidence="2" key="1">
    <citation type="journal article" date="2012" name="Nat. Genet.">
        <title>Lifestyle transitions in plant pathogenic Colletotrichum fungi deciphered by genome and transcriptome analyses.</title>
        <authorList>
            <person name="O'Connell R.J."/>
            <person name="Thon M.R."/>
            <person name="Hacquard S."/>
            <person name="Amyotte S.G."/>
            <person name="Kleemann J."/>
            <person name="Torres M.F."/>
            <person name="Damm U."/>
            <person name="Buiate E.A."/>
            <person name="Epstein L."/>
            <person name="Alkan N."/>
            <person name="Altmueller J."/>
            <person name="Alvarado-Balderrama L."/>
            <person name="Bauser C.A."/>
            <person name="Becker C."/>
            <person name="Birren B.W."/>
            <person name="Chen Z."/>
            <person name="Choi J."/>
            <person name="Crouch J.A."/>
            <person name="Duvick J.P."/>
            <person name="Farman M.A."/>
            <person name="Gan P."/>
            <person name="Heiman D."/>
            <person name="Henrissat B."/>
            <person name="Howard R.J."/>
            <person name="Kabbage M."/>
            <person name="Koch C."/>
            <person name="Kracher B."/>
            <person name="Kubo Y."/>
            <person name="Law A.D."/>
            <person name="Lebrun M.-H."/>
            <person name="Lee Y.-H."/>
            <person name="Miyara I."/>
            <person name="Moore N."/>
            <person name="Neumann U."/>
            <person name="Nordstroem K."/>
            <person name="Panaccione D.G."/>
            <person name="Panstruga R."/>
            <person name="Place M."/>
            <person name="Proctor R.H."/>
            <person name="Prusky D."/>
            <person name="Rech G."/>
            <person name="Reinhardt R."/>
            <person name="Rollins J.A."/>
            <person name="Rounsley S."/>
            <person name="Schardl C.L."/>
            <person name="Schwartz D.C."/>
            <person name="Shenoy N."/>
            <person name="Shirasu K."/>
            <person name="Sikhakolli U.R."/>
            <person name="Stueber K."/>
            <person name="Sukno S.A."/>
            <person name="Sweigard J.A."/>
            <person name="Takano Y."/>
            <person name="Takahara H."/>
            <person name="Trail F."/>
            <person name="van der Does H.C."/>
            <person name="Voll L.M."/>
            <person name="Will I."/>
            <person name="Young S."/>
            <person name="Zeng Q."/>
            <person name="Zhang J."/>
            <person name="Zhou S."/>
            <person name="Dickman M.B."/>
            <person name="Schulze-Lefert P."/>
            <person name="Ver Loren van Themaat E."/>
            <person name="Ma L.-J."/>
            <person name="Vaillancourt L.J."/>
        </authorList>
    </citation>
    <scope>NUCLEOTIDE SEQUENCE [LARGE SCALE GENOMIC DNA]</scope>
    <source>
        <strain evidence="2">M1.001 / M2 / FGSC 10212</strain>
    </source>
</reference>